<reference evidence="1 2" key="1">
    <citation type="submission" date="2023-03" db="EMBL/GenBank/DDBJ databases">
        <title>WGS of Gossypium arboreum.</title>
        <authorList>
            <person name="Yu D."/>
        </authorList>
    </citation>
    <scope>NUCLEOTIDE SEQUENCE [LARGE SCALE GENOMIC DNA]</scope>
    <source>
        <tissue evidence="1">Leaf</tissue>
    </source>
</reference>
<organism evidence="1 2">
    <name type="scientific">Gossypium arboreum</name>
    <name type="common">Tree cotton</name>
    <name type="synonym">Gossypium nanking</name>
    <dbReference type="NCBI Taxonomy" id="29729"/>
    <lineage>
        <taxon>Eukaryota</taxon>
        <taxon>Viridiplantae</taxon>
        <taxon>Streptophyta</taxon>
        <taxon>Embryophyta</taxon>
        <taxon>Tracheophyta</taxon>
        <taxon>Spermatophyta</taxon>
        <taxon>Magnoliopsida</taxon>
        <taxon>eudicotyledons</taxon>
        <taxon>Gunneridae</taxon>
        <taxon>Pentapetalae</taxon>
        <taxon>rosids</taxon>
        <taxon>malvids</taxon>
        <taxon>Malvales</taxon>
        <taxon>Malvaceae</taxon>
        <taxon>Malvoideae</taxon>
        <taxon>Gossypium</taxon>
    </lineage>
</organism>
<accession>A0ABR0PJM7</accession>
<dbReference type="EMBL" id="JARKNE010000006">
    <property type="protein sequence ID" value="KAK5824511.1"/>
    <property type="molecule type" value="Genomic_DNA"/>
</dbReference>
<proteinExistence type="predicted"/>
<protein>
    <recommendedName>
        <fullName evidence="3">Reverse transcriptase</fullName>
    </recommendedName>
</protein>
<comment type="caution">
    <text evidence="1">The sequence shown here is derived from an EMBL/GenBank/DDBJ whole genome shotgun (WGS) entry which is preliminary data.</text>
</comment>
<dbReference type="Proteomes" id="UP001358586">
    <property type="component" value="Chromosome 6"/>
</dbReference>
<evidence type="ECO:0008006" key="3">
    <source>
        <dbReference type="Google" id="ProtNLM"/>
    </source>
</evidence>
<evidence type="ECO:0000313" key="1">
    <source>
        <dbReference type="EMBL" id="KAK5824511.1"/>
    </source>
</evidence>
<sequence>MTGSGPSLSHLFFVDDLVIFGKVNVNQANLIKDLLSSFCGFSRHWVNAHKMNIFFSKGVEDDLVGHLCDKLGFRMVHNLGSYLRVPLFYQRVTISSLKFVMVKVKSRCWRDNWIPKIGPLINLIPTSANIIMDCCLKEMTTDEGRWNLKLFQLLTHVKQLRRSVDSDARCLICGHETDDVLHAIRDCVATKNVWSRIIPPHKVALLLVEYLEIIMANGYLASTAHWYKEDNKIEL</sequence>
<gene>
    <name evidence="1" type="ORF">PVK06_019286</name>
</gene>
<name>A0ABR0PJM7_GOSAR</name>
<keyword evidence="2" id="KW-1185">Reference proteome</keyword>
<evidence type="ECO:0000313" key="2">
    <source>
        <dbReference type="Proteomes" id="UP001358586"/>
    </source>
</evidence>